<dbReference type="InterPro" id="IPR050187">
    <property type="entry name" value="Lipid_Phosphate_FormReg"/>
</dbReference>
<dbReference type="SMART" id="SM00046">
    <property type="entry name" value="DAGKc"/>
    <property type="match status" value="1"/>
</dbReference>
<dbReference type="SUPFAM" id="SSF111331">
    <property type="entry name" value="NAD kinase/diacylglycerol kinase-like"/>
    <property type="match status" value="1"/>
</dbReference>
<evidence type="ECO:0000256" key="1">
    <source>
        <dbReference type="ARBA" id="ARBA00022679"/>
    </source>
</evidence>
<dbReference type="RefSeq" id="WP_338238754.1">
    <property type="nucleotide sequence ID" value="NZ_BQKE01000003.1"/>
</dbReference>
<dbReference type="PANTHER" id="PTHR12358">
    <property type="entry name" value="SPHINGOSINE KINASE"/>
    <property type="match status" value="1"/>
</dbReference>
<gene>
    <name evidence="6" type="ORF">PEDI_41600</name>
</gene>
<evidence type="ECO:0000256" key="4">
    <source>
        <dbReference type="ARBA" id="ARBA00022840"/>
    </source>
</evidence>
<dbReference type="PANTHER" id="PTHR12358:SF54">
    <property type="entry name" value="SPHINGOSINE KINASE RELATED PROTEIN"/>
    <property type="match status" value="1"/>
</dbReference>
<keyword evidence="7" id="KW-1185">Reference proteome</keyword>
<keyword evidence="2" id="KW-0547">Nucleotide-binding</keyword>
<dbReference type="Pfam" id="PF19279">
    <property type="entry name" value="YegS_C"/>
    <property type="match status" value="1"/>
</dbReference>
<dbReference type="InterPro" id="IPR045540">
    <property type="entry name" value="YegS/DAGK_C"/>
</dbReference>
<dbReference type="InterPro" id="IPR001206">
    <property type="entry name" value="Diacylglycerol_kinase_cat_dom"/>
</dbReference>
<evidence type="ECO:0000256" key="3">
    <source>
        <dbReference type="ARBA" id="ARBA00022777"/>
    </source>
</evidence>
<dbReference type="GO" id="GO:0016301">
    <property type="term" value="F:kinase activity"/>
    <property type="evidence" value="ECO:0007669"/>
    <property type="project" value="UniProtKB-KW"/>
</dbReference>
<dbReference type="PROSITE" id="PS50146">
    <property type="entry name" value="DAGK"/>
    <property type="match status" value="1"/>
</dbReference>
<keyword evidence="3" id="KW-0418">Kinase</keyword>
<sequence length="302" mass="33222">MKVLFILNPISGGRSKADFLDEAELLLNRYGIKGKIYLTTGKDDEAKIRKEVQDFLPDRVMSIGGDGTTLLTALSLQESHIPFGIIPMGSANGMSKELAVDNNPINALKDALFSQIIVPLDMISINDEHYSLHLGDFGINAAIVESYSKEESRGWASYAKYFIQAVAEAEAFEVEVTANQETKSYMAYAVIIANTRMYGTGAVINPMGNPHDGKFELVIATRHDLSGLISLGLSSITEEALGAMENYGEIIQTKHAVIKLKHDRMLQLDGELIGKTKQVELKILPAANLYITTNDNHFLKQE</sequence>
<protein>
    <recommendedName>
        <fullName evidence="5">DAGKc domain-containing protein</fullName>
    </recommendedName>
</protein>
<proteinExistence type="predicted"/>
<dbReference type="Proteomes" id="UP001310022">
    <property type="component" value="Unassembled WGS sequence"/>
</dbReference>
<reference evidence="6 7" key="1">
    <citation type="submission" date="2021-12" db="EMBL/GenBank/DDBJ databases">
        <title>Genome sequencing of bacteria with rrn-lacking chromosome and rrn-plasmid.</title>
        <authorList>
            <person name="Anda M."/>
            <person name="Iwasaki W."/>
        </authorList>
    </citation>
    <scope>NUCLEOTIDE SEQUENCE [LARGE SCALE GENOMIC DNA]</scope>
    <source>
        <strain evidence="6 7">NBRC 15940</strain>
    </source>
</reference>
<dbReference type="Pfam" id="PF00781">
    <property type="entry name" value="DAGK_cat"/>
    <property type="match status" value="1"/>
</dbReference>
<evidence type="ECO:0000313" key="6">
    <source>
        <dbReference type="EMBL" id="GJM63608.1"/>
    </source>
</evidence>
<dbReference type="EMBL" id="BQKE01000003">
    <property type="protein sequence ID" value="GJM63608.1"/>
    <property type="molecule type" value="Genomic_DNA"/>
</dbReference>
<dbReference type="Gene3D" id="3.40.50.10330">
    <property type="entry name" value="Probable inorganic polyphosphate/atp-NAD kinase, domain 1"/>
    <property type="match status" value="1"/>
</dbReference>
<dbReference type="GO" id="GO:0005524">
    <property type="term" value="F:ATP binding"/>
    <property type="evidence" value="ECO:0007669"/>
    <property type="project" value="UniProtKB-KW"/>
</dbReference>
<feature type="domain" description="DAGKc" evidence="5">
    <location>
        <begin position="1"/>
        <end position="129"/>
    </location>
</feature>
<dbReference type="InterPro" id="IPR016064">
    <property type="entry name" value="NAD/diacylglycerol_kinase_sf"/>
</dbReference>
<dbReference type="Gene3D" id="2.60.200.40">
    <property type="match status" value="1"/>
</dbReference>
<evidence type="ECO:0000313" key="7">
    <source>
        <dbReference type="Proteomes" id="UP001310022"/>
    </source>
</evidence>
<accession>A0AAN4W1H5</accession>
<dbReference type="InterPro" id="IPR017438">
    <property type="entry name" value="ATP-NAD_kinase_N"/>
</dbReference>
<name>A0AAN4W1H5_9BACT</name>
<comment type="caution">
    <text evidence="6">The sequence shown here is derived from an EMBL/GenBank/DDBJ whole genome shotgun (WGS) entry which is preliminary data.</text>
</comment>
<keyword evidence="4" id="KW-0067">ATP-binding</keyword>
<keyword evidence="1" id="KW-0808">Transferase</keyword>
<evidence type="ECO:0000259" key="5">
    <source>
        <dbReference type="PROSITE" id="PS50146"/>
    </source>
</evidence>
<dbReference type="AlphaFoldDB" id="A0AAN4W1H5"/>
<evidence type="ECO:0000256" key="2">
    <source>
        <dbReference type="ARBA" id="ARBA00022741"/>
    </source>
</evidence>
<organism evidence="6 7">
    <name type="scientific">Persicobacter diffluens</name>
    <dbReference type="NCBI Taxonomy" id="981"/>
    <lineage>
        <taxon>Bacteria</taxon>
        <taxon>Pseudomonadati</taxon>
        <taxon>Bacteroidota</taxon>
        <taxon>Cytophagia</taxon>
        <taxon>Cytophagales</taxon>
        <taxon>Persicobacteraceae</taxon>
        <taxon>Persicobacter</taxon>
    </lineage>
</organism>